<protein>
    <recommendedName>
        <fullName evidence="5">Lipoprotein</fullName>
    </recommendedName>
</protein>
<feature type="chain" id="PRO_5006031637" description="Lipoprotein" evidence="2">
    <location>
        <begin position="24"/>
        <end position="55"/>
    </location>
</feature>
<keyword evidence="2" id="KW-0732">Signal</keyword>
<dbReference type="AlphaFoldDB" id="A0A0N8SLK7"/>
<accession>A0A0N8SLK7</accession>
<sequence length="55" mass="6006">MIRSIHMSKPAICLGFFCLLALHGCFDNSGNETKNNTDGSKSSVQMQQGKSEQSK</sequence>
<dbReference type="PATRIC" id="fig|251707.3.peg.2470"/>
<comment type="caution">
    <text evidence="3">The sequence shown here is derived from an EMBL/GenBank/DDBJ whole genome shotgun (WGS) entry which is preliminary data.</text>
</comment>
<reference evidence="3 4" key="1">
    <citation type="submission" date="2015-09" db="EMBL/GenBank/DDBJ databases">
        <title>Genome announcement of multiple Pseudomonas syringae strains.</title>
        <authorList>
            <person name="Thakur S."/>
            <person name="Wang P.W."/>
            <person name="Gong Y."/>
            <person name="Weir B.S."/>
            <person name="Guttman D.S."/>
        </authorList>
    </citation>
    <scope>NUCLEOTIDE SEQUENCE [LARGE SCALE GENOMIC DNA]</scope>
    <source>
        <strain evidence="3 4">ICMP3956</strain>
    </source>
</reference>
<evidence type="ECO:0000313" key="4">
    <source>
        <dbReference type="Proteomes" id="UP000050562"/>
    </source>
</evidence>
<feature type="region of interest" description="Disordered" evidence="1">
    <location>
        <begin position="32"/>
        <end position="55"/>
    </location>
</feature>
<evidence type="ECO:0008006" key="5">
    <source>
        <dbReference type="Google" id="ProtNLM"/>
    </source>
</evidence>
<feature type="signal peptide" evidence="2">
    <location>
        <begin position="1"/>
        <end position="23"/>
    </location>
</feature>
<dbReference type="EMBL" id="LJRC01000098">
    <property type="protein sequence ID" value="KPY38264.1"/>
    <property type="molecule type" value="Genomic_DNA"/>
</dbReference>
<evidence type="ECO:0000256" key="1">
    <source>
        <dbReference type="SAM" id="MobiDB-lite"/>
    </source>
</evidence>
<proteinExistence type="predicted"/>
<dbReference type="Proteomes" id="UP000050562">
    <property type="component" value="Unassembled WGS sequence"/>
</dbReference>
<name>A0A0N8SLK7_9PSED</name>
<organism evidence="3 4">
    <name type="scientific">Pseudomonas syringae pv. primulae</name>
    <dbReference type="NCBI Taxonomy" id="251707"/>
    <lineage>
        <taxon>Bacteria</taxon>
        <taxon>Pseudomonadati</taxon>
        <taxon>Pseudomonadota</taxon>
        <taxon>Gammaproteobacteria</taxon>
        <taxon>Pseudomonadales</taxon>
        <taxon>Pseudomonadaceae</taxon>
        <taxon>Pseudomonas</taxon>
    </lineage>
</organism>
<gene>
    <name evidence="3" type="ORF">ALO52_01813</name>
</gene>
<evidence type="ECO:0000256" key="2">
    <source>
        <dbReference type="SAM" id="SignalP"/>
    </source>
</evidence>
<evidence type="ECO:0000313" key="3">
    <source>
        <dbReference type="EMBL" id="KPY38264.1"/>
    </source>
</evidence>